<dbReference type="AlphaFoldDB" id="Q2LUM7"/>
<evidence type="ECO:0000313" key="3">
    <source>
        <dbReference type="Proteomes" id="UP000001933"/>
    </source>
</evidence>
<dbReference type="OrthoDB" id="5572060at2"/>
<dbReference type="RefSeq" id="WP_011417812.1">
    <property type="nucleotide sequence ID" value="NC_007759.1"/>
</dbReference>
<reference evidence="2 3" key="1">
    <citation type="journal article" date="2007" name="Proc. Natl. Acad. Sci. U.S.A.">
        <title>The genome of Syntrophus aciditrophicus: life at the thermodynamic limit of microbial growth.</title>
        <authorList>
            <person name="McInerney M.J."/>
            <person name="Rohlin L."/>
            <person name="Mouttaki H."/>
            <person name="Kim U."/>
            <person name="Krupp R.S."/>
            <person name="Rios-Hernandez L."/>
            <person name="Sieber J."/>
            <person name="Struchtemeyer C.G."/>
            <person name="Bhattacharyya A."/>
            <person name="Campbell J.W."/>
            <person name="Gunsalus R.P."/>
        </authorList>
    </citation>
    <scope>NUCLEOTIDE SEQUENCE [LARGE SCALE GENOMIC DNA]</scope>
    <source>
        <strain evidence="2 3">SB</strain>
    </source>
</reference>
<dbReference type="eggNOG" id="COG3172">
    <property type="taxonomic scope" value="Bacteria"/>
</dbReference>
<gene>
    <name evidence="2" type="ORF">SYN_01420</name>
</gene>
<organism evidence="2 3">
    <name type="scientific">Syntrophus aciditrophicus (strain SB)</name>
    <dbReference type="NCBI Taxonomy" id="56780"/>
    <lineage>
        <taxon>Bacteria</taxon>
        <taxon>Pseudomonadati</taxon>
        <taxon>Thermodesulfobacteriota</taxon>
        <taxon>Syntrophia</taxon>
        <taxon>Syntrophales</taxon>
        <taxon>Syntrophaceae</taxon>
        <taxon>Syntrophus</taxon>
    </lineage>
</organism>
<sequence>MTSENVFSQNDKEQIASMGLSVEQVMEQIQIFREGAVPLKLNRPCTLNDGIRKIEEDEGKALAELHDQGAQAGRMIKFVPASGAASRMFKDWYRIMEAGGLENPDQKVDFLSDLKKYAFFEDLQAVVSESGQNLEELMGDGKISDILSYVLTPAGLAYGELPKALLKFHRSPEGARAAIEEHLVEAALYVKDVAGKCRVHFTVSTEHEKAVAAFLKQIIETYEKRLKVSFDLSLSVQHAYTNTLAVDLNGAPFRNEDGSLVFRPGGHGALLENLNQLNGDIVFIKNIDNVVPDSLKPVTILYKKILGGYLVKLQKDIFDYAALLAVGEVSEEKLAEIVEFCERELSVSFPACFSECSLAERCERVLSKLDRPLRVCGVVRNVGEPGGGPFWVEDESGLLSIQIVEEIQIDGKSEQQRSLWKAATHFNPVDLVCGVRDYQSRKYDLKRFVNSRAISIARKTEKGRDLQALELPGLWNGAMANWNTVLVEIPLETFNPVKTVGDLLRPQHQ</sequence>
<dbReference type="Proteomes" id="UP000001933">
    <property type="component" value="Chromosome"/>
</dbReference>
<evidence type="ECO:0000313" key="2">
    <source>
        <dbReference type="EMBL" id="ABC77791.1"/>
    </source>
</evidence>
<protein>
    <submittedName>
        <fullName evidence="2">Hypothetical cytosolic protein</fullName>
    </submittedName>
</protein>
<dbReference type="InterPro" id="IPR025393">
    <property type="entry name" value="DUF4301"/>
</dbReference>
<dbReference type="InterPro" id="IPR029044">
    <property type="entry name" value="Nucleotide-diphossugar_trans"/>
</dbReference>
<dbReference type="STRING" id="56780.SYN_01420"/>
<proteinExistence type="predicted"/>
<name>Q2LUM7_SYNAS</name>
<dbReference type="SUPFAM" id="SSF53448">
    <property type="entry name" value="Nucleotide-diphospho-sugar transferases"/>
    <property type="match status" value="1"/>
</dbReference>
<dbReference type="Pfam" id="PF14134">
    <property type="entry name" value="DUF4301"/>
    <property type="match status" value="1"/>
</dbReference>
<dbReference type="EMBL" id="CP000252">
    <property type="protein sequence ID" value="ABC77791.1"/>
    <property type="molecule type" value="Genomic_DNA"/>
</dbReference>
<feature type="domain" description="DUF4301" evidence="1">
    <location>
        <begin position="9"/>
        <end position="509"/>
    </location>
</feature>
<keyword evidence="3" id="KW-1185">Reference proteome</keyword>
<accession>Q2LUM7</accession>
<dbReference type="InParanoid" id="Q2LUM7"/>
<dbReference type="KEGG" id="sat:SYN_01420"/>
<dbReference type="HOGENOM" id="CLU_024244_0_0_7"/>
<evidence type="ECO:0000259" key="1">
    <source>
        <dbReference type="Pfam" id="PF14134"/>
    </source>
</evidence>